<evidence type="ECO:0008006" key="3">
    <source>
        <dbReference type="Google" id="ProtNLM"/>
    </source>
</evidence>
<gene>
    <name evidence="1" type="ORF">PROFUN_03867</name>
</gene>
<dbReference type="SUPFAM" id="SSF53807">
    <property type="entry name" value="Helical backbone' metal receptor"/>
    <property type="match status" value="1"/>
</dbReference>
<dbReference type="AlphaFoldDB" id="A0A2P6NIF1"/>
<dbReference type="PANTHER" id="PTHR38360">
    <property type="entry name" value="OS03G0120000 PROTEIN"/>
    <property type="match status" value="1"/>
</dbReference>
<accession>A0A2P6NIF1</accession>
<dbReference type="Proteomes" id="UP000241769">
    <property type="component" value="Unassembled WGS sequence"/>
</dbReference>
<protein>
    <recommendedName>
        <fullName evidence="3">Periplasmic binding protein</fullName>
    </recommendedName>
</protein>
<dbReference type="EMBL" id="MDYQ01000078">
    <property type="protein sequence ID" value="PRP83712.1"/>
    <property type="molecule type" value="Genomic_DNA"/>
</dbReference>
<dbReference type="OrthoDB" id="409848at2759"/>
<sequence>MFSKEAQTATKMPRFTWPINFDSMRAYRLHWNQFLCIMSFIVLVGSISSVDAATTNLQNCFTGSFDASVDLFPVKSSVRFAKSFTIEYFKSYKTITENGRVFVLYQCGTPQPTGNFPSNTKFFSVPISSAAVGATTDVTFLEAFGAGPSIVAVDNTYTTPTSACVIQRINNGMIKSFGGYNLSSADVLFDSSASNNNNISIYASTEPTPLARTETIKLFAAFYNAEDKAAQFFNNTLNNYNCWKSKVNSTASRPVIAFVNYYDGEWSIPQSGFKPGLVADAGGQLAGLSTTYTDLPSLVADLNARGVDIVIDESYFLDGLPSLDMVLANYGLNSSNYTSQRWGKNIYRVDGQITSSYSFDWFDGGQVFADAVLNDFMNIINSSLPTPSYKRVWIRSIYNETPKVYNPNDCKDYSQPTLSPSPTCTVQNSNNSSAVSLMHVGVLHVAALLLAVVSLI</sequence>
<proteinExistence type="predicted"/>
<reference evidence="1 2" key="1">
    <citation type="journal article" date="2018" name="Genome Biol. Evol.">
        <title>Multiple Roots of Fruiting Body Formation in Amoebozoa.</title>
        <authorList>
            <person name="Hillmann F."/>
            <person name="Forbes G."/>
            <person name="Novohradska S."/>
            <person name="Ferling I."/>
            <person name="Riege K."/>
            <person name="Groth M."/>
            <person name="Westermann M."/>
            <person name="Marz M."/>
            <person name="Spaller T."/>
            <person name="Winckler T."/>
            <person name="Schaap P."/>
            <person name="Glockner G."/>
        </authorList>
    </citation>
    <scope>NUCLEOTIDE SEQUENCE [LARGE SCALE GENOMIC DNA]</scope>
    <source>
        <strain evidence="1 2">Jena</strain>
    </source>
</reference>
<name>A0A2P6NIF1_9EUKA</name>
<evidence type="ECO:0000313" key="1">
    <source>
        <dbReference type="EMBL" id="PRP83712.1"/>
    </source>
</evidence>
<dbReference type="STRING" id="1890364.A0A2P6NIF1"/>
<comment type="caution">
    <text evidence="1">The sequence shown here is derived from an EMBL/GenBank/DDBJ whole genome shotgun (WGS) entry which is preliminary data.</text>
</comment>
<dbReference type="PANTHER" id="PTHR38360:SF1">
    <property type="entry name" value="F12P19.7"/>
    <property type="match status" value="1"/>
</dbReference>
<keyword evidence="2" id="KW-1185">Reference proteome</keyword>
<evidence type="ECO:0000313" key="2">
    <source>
        <dbReference type="Proteomes" id="UP000241769"/>
    </source>
</evidence>
<dbReference type="InParanoid" id="A0A2P6NIF1"/>
<organism evidence="1 2">
    <name type="scientific">Planoprotostelium fungivorum</name>
    <dbReference type="NCBI Taxonomy" id="1890364"/>
    <lineage>
        <taxon>Eukaryota</taxon>
        <taxon>Amoebozoa</taxon>
        <taxon>Evosea</taxon>
        <taxon>Variosea</taxon>
        <taxon>Cavosteliida</taxon>
        <taxon>Cavosteliaceae</taxon>
        <taxon>Planoprotostelium</taxon>
    </lineage>
</organism>